<dbReference type="KEGG" id="egl:EGR_01986"/>
<dbReference type="EMBL" id="APAU02000008">
    <property type="protein sequence ID" value="EUB63182.1"/>
    <property type="molecule type" value="Genomic_DNA"/>
</dbReference>
<dbReference type="GeneID" id="36337701"/>
<evidence type="ECO:0000313" key="2">
    <source>
        <dbReference type="Proteomes" id="UP000019149"/>
    </source>
</evidence>
<dbReference type="CTD" id="36337701"/>
<accession>W6UXB4</accession>
<dbReference type="RefSeq" id="XP_024354378.1">
    <property type="nucleotide sequence ID" value="XM_024491235.1"/>
</dbReference>
<protein>
    <submittedName>
        <fullName evidence="1">Uncharacterized protein</fullName>
    </submittedName>
</protein>
<reference evidence="1 2" key="1">
    <citation type="journal article" date="2013" name="Nat. Genet.">
        <title>The genome of the hydatid tapeworm Echinococcus granulosus.</title>
        <authorList>
            <person name="Zheng H."/>
            <person name="Zhang W."/>
            <person name="Zhang L."/>
            <person name="Zhang Z."/>
            <person name="Li J."/>
            <person name="Lu G."/>
            <person name="Zhu Y."/>
            <person name="Wang Y."/>
            <person name="Huang Y."/>
            <person name="Liu J."/>
            <person name="Kang H."/>
            <person name="Chen J."/>
            <person name="Wang L."/>
            <person name="Chen A."/>
            <person name="Yu S."/>
            <person name="Gao Z."/>
            <person name="Jin L."/>
            <person name="Gu W."/>
            <person name="Wang Z."/>
            <person name="Zhao L."/>
            <person name="Shi B."/>
            <person name="Wen H."/>
            <person name="Lin R."/>
            <person name="Jones M.K."/>
            <person name="Brejova B."/>
            <person name="Vinar T."/>
            <person name="Zhao G."/>
            <person name="McManus D.P."/>
            <person name="Chen Z."/>
            <person name="Zhou Y."/>
            <person name="Wang S."/>
        </authorList>
    </citation>
    <scope>NUCLEOTIDE SEQUENCE [LARGE SCALE GENOMIC DNA]</scope>
</reference>
<proteinExistence type="predicted"/>
<comment type="caution">
    <text evidence="1">The sequence shown here is derived from an EMBL/GenBank/DDBJ whole genome shotgun (WGS) entry which is preliminary data.</text>
</comment>
<organism evidence="1 2">
    <name type="scientific">Echinococcus granulosus</name>
    <name type="common">Hydatid tapeworm</name>
    <dbReference type="NCBI Taxonomy" id="6210"/>
    <lineage>
        <taxon>Eukaryota</taxon>
        <taxon>Metazoa</taxon>
        <taxon>Spiralia</taxon>
        <taxon>Lophotrochozoa</taxon>
        <taxon>Platyhelminthes</taxon>
        <taxon>Cestoda</taxon>
        <taxon>Eucestoda</taxon>
        <taxon>Cyclophyllidea</taxon>
        <taxon>Taeniidae</taxon>
        <taxon>Echinococcus</taxon>
        <taxon>Echinococcus granulosus group</taxon>
    </lineage>
</organism>
<keyword evidence="2" id="KW-1185">Reference proteome</keyword>
<name>W6UXB4_ECHGR</name>
<gene>
    <name evidence="1" type="ORF">EGR_01986</name>
</gene>
<dbReference type="AlphaFoldDB" id="W6UXB4"/>
<dbReference type="Proteomes" id="UP000019149">
    <property type="component" value="Unassembled WGS sequence"/>
</dbReference>
<evidence type="ECO:0000313" key="1">
    <source>
        <dbReference type="EMBL" id="EUB63182.1"/>
    </source>
</evidence>
<sequence>MELVYNSTLNRIGDHSQILNLESRSMAVFERHTITVEKVKEIDYYTCSRQFDSGSYVFDESALTRRLLWQTSIAAAAFFAPRLLGSP</sequence>